<reference evidence="1 2" key="1">
    <citation type="submission" date="2018-05" db="EMBL/GenBank/DDBJ databases">
        <title>Genomic Encyclopedia of Archaeal and Bacterial Type Strains, Phase II (KMG-II): from individual species to whole genera.</title>
        <authorList>
            <person name="Goeker M."/>
        </authorList>
    </citation>
    <scope>NUCLEOTIDE SEQUENCE [LARGE SCALE GENOMIC DNA]</scope>
    <source>
        <strain evidence="1 2">DSM 45184</strain>
    </source>
</reference>
<evidence type="ECO:0000313" key="1">
    <source>
        <dbReference type="EMBL" id="PWK36085.1"/>
    </source>
</evidence>
<dbReference type="Gene3D" id="3.30.930.10">
    <property type="entry name" value="Bira Bifunctional Protein, Domain 2"/>
    <property type="match status" value="1"/>
</dbReference>
<dbReference type="RefSeq" id="WP_109601188.1">
    <property type="nucleotide sequence ID" value="NZ_BONA01000077.1"/>
</dbReference>
<evidence type="ECO:0008006" key="3">
    <source>
        <dbReference type="Google" id="ProtNLM"/>
    </source>
</evidence>
<gene>
    <name evidence="1" type="ORF">BC793_12466</name>
</gene>
<organism evidence="1 2">
    <name type="scientific">Actinoplanes xinjiangensis</name>
    <dbReference type="NCBI Taxonomy" id="512350"/>
    <lineage>
        <taxon>Bacteria</taxon>
        <taxon>Bacillati</taxon>
        <taxon>Actinomycetota</taxon>
        <taxon>Actinomycetes</taxon>
        <taxon>Micromonosporales</taxon>
        <taxon>Micromonosporaceae</taxon>
        <taxon>Actinoplanes</taxon>
    </lineage>
</organism>
<accession>A0A316EW72</accession>
<sequence>MNDVAICEYTWRGDAGLGGEELRAFRDLLPYCFPPGSVWRWAGTEVPVVHFTTRTPEEVRLVNARLDAVLARTGERQRSGPARTLLDQWDAEIGGIVLDPPDIRRVGPGLDVIGPGPALLLQAVDRVAADLAARLGASEYVVPHLVSWDTLERGGYPRTFPQHVTACAVVRPELEALDGFAAATSADERARHLEPAPVTVSPTVCLHLFAAYAGQTLDRPVIATARQSCGRFEAGAAGVATRLWSFTMREIIYIGDGSGARQFRDEMLLHLKDLIRELGLPARLTGASDPFFTIDRSQLASYQSTWDLKQELCGRMREDSSSVAVSSVNLHHQHFGKSFEITLADGKAAASTCTGFGLDRWARWLHGHLGPNPADWPAPLRRATNA</sequence>
<keyword evidence="2" id="KW-1185">Reference proteome</keyword>
<protein>
    <recommendedName>
        <fullName evidence="3">tRNA synthetase class II (G, H, P, S and T)</fullName>
    </recommendedName>
</protein>
<dbReference type="Proteomes" id="UP000245697">
    <property type="component" value="Unassembled WGS sequence"/>
</dbReference>
<proteinExistence type="predicted"/>
<dbReference type="SUPFAM" id="SSF55681">
    <property type="entry name" value="Class II aaRS and biotin synthetases"/>
    <property type="match status" value="1"/>
</dbReference>
<dbReference type="EMBL" id="QGGR01000024">
    <property type="protein sequence ID" value="PWK36085.1"/>
    <property type="molecule type" value="Genomic_DNA"/>
</dbReference>
<dbReference type="InterPro" id="IPR045864">
    <property type="entry name" value="aa-tRNA-synth_II/BPL/LPL"/>
</dbReference>
<evidence type="ECO:0000313" key="2">
    <source>
        <dbReference type="Proteomes" id="UP000245697"/>
    </source>
</evidence>
<comment type="caution">
    <text evidence="1">The sequence shown here is derived from an EMBL/GenBank/DDBJ whole genome shotgun (WGS) entry which is preliminary data.</text>
</comment>
<name>A0A316EW72_9ACTN</name>
<dbReference type="AlphaFoldDB" id="A0A316EW72"/>
<dbReference type="OrthoDB" id="583154at2"/>